<feature type="transmembrane region" description="Helical" evidence="1">
    <location>
        <begin position="82"/>
        <end position="107"/>
    </location>
</feature>
<dbReference type="InterPro" id="IPR019250">
    <property type="entry name" value="DUF2227_metal-bd"/>
</dbReference>
<evidence type="ECO:0000313" key="2">
    <source>
        <dbReference type="EMBL" id="GGR10120.1"/>
    </source>
</evidence>
<organism evidence="2 3">
    <name type="scientific">Deinococcus ruber</name>
    <dbReference type="NCBI Taxonomy" id="1848197"/>
    <lineage>
        <taxon>Bacteria</taxon>
        <taxon>Thermotogati</taxon>
        <taxon>Deinococcota</taxon>
        <taxon>Deinococci</taxon>
        <taxon>Deinococcales</taxon>
        <taxon>Deinococcaceae</taxon>
        <taxon>Deinococcus</taxon>
    </lineage>
</organism>
<feature type="transmembrane region" description="Helical" evidence="1">
    <location>
        <begin position="7"/>
        <end position="24"/>
    </location>
</feature>
<gene>
    <name evidence="2" type="ORF">GCM10008957_23660</name>
</gene>
<proteinExistence type="predicted"/>
<evidence type="ECO:0000256" key="1">
    <source>
        <dbReference type="SAM" id="Phobius"/>
    </source>
</evidence>
<dbReference type="PANTHER" id="PTHR39085">
    <property type="entry name" value="SLL0924 PROTEIN"/>
    <property type="match status" value="1"/>
</dbReference>
<dbReference type="PANTHER" id="PTHR39085:SF1">
    <property type="entry name" value="SLL0924 PROTEIN"/>
    <property type="match status" value="1"/>
</dbReference>
<reference evidence="2" key="2">
    <citation type="submission" date="2020-09" db="EMBL/GenBank/DDBJ databases">
        <authorList>
            <person name="Sun Q."/>
            <person name="Ohkuma M."/>
        </authorList>
    </citation>
    <scope>NUCLEOTIDE SEQUENCE</scope>
    <source>
        <strain evidence="2">JCM 31311</strain>
    </source>
</reference>
<keyword evidence="1" id="KW-0812">Transmembrane</keyword>
<dbReference type="RefSeq" id="WP_189090603.1">
    <property type="nucleotide sequence ID" value="NZ_BMQL01000011.1"/>
</dbReference>
<evidence type="ECO:0000313" key="3">
    <source>
        <dbReference type="Proteomes" id="UP000603865"/>
    </source>
</evidence>
<dbReference type="Proteomes" id="UP000603865">
    <property type="component" value="Unassembled WGS sequence"/>
</dbReference>
<reference evidence="2" key="1">
    <citation type="journal article" date="2014" name="Int. J. Syst. Evol. Microbiol.">
        <title>Complete genome sequence of Corynebacterium casei LMG S-19264T (=DSM 44701T), isolated from a smear-ripened cheese.</title>
        <authorList>
            <consortium name="US DOE Joint Genome Institute (JGI-PGF)"/>
            <person name="Walter F."/>
            <person name="Albersmeier A."/>
            <person name="Kalinowski J."/>
            <person name="Ruckert C."/>
        </authorList>
    </citation>
    <scope>NUCLEOTIDE SEQUENCE</scope>
    <source>
        <strain evidence="2">JCM 31311</strain>
    </source>
</reference>
<dbReference type="Pfam" id="PF09988">
    <property type="entry name" value="DUF2227"/>
    <property type="match status" value="1"/>
</dbReference>
<comment type="caution">
    <text evidence="2">The sequence shown here is derived from an EMBL/GenBank/DDBJ whole genome shotgun (WGS) entry which is preliminary data.</text>
</comment>
<dbReference type="GO" id="GO:0016787">
    <property type="term" value="F:hydrolase activity"/>
    <property type="evidence" value="ECO:0007669"/>
    <property type="project" value="UniProtKB-KW"/>
</dbReference>
<name>A0A918F6Q9_9DEIO</name>
<dbReference type="EMBL" id="BMQL01000011">
    <property type="protein sequence ID" value="GGR10120.1"/>
    <property type="molecule type" value="Genomic_DNA"/>
</dbReference>
<keyword evidence="2" id="KW-0378">Hydrolase</keyword>
<keyword evidence="1" id="KW-0472">Membrane</keyword>
<keyword evidence="1" id="KW-1133">Transmembrane helix</keyword>
<keyword evidence="3" id="KW-1185">Reference proteome</keyword>
<protein>
    <submittedName>
        <fullName evidence="2">Hydrolase</fullName>
    </submittedName>
</protein>
<dbReference type="AlphaFoldDB" id="A0A918F6Q9"/>
<sequence length="154" mass="17514">MHGWQHTAVNLAALAPISAAGVLFQRTEPLVPFVLGSVFGTLLVTPDLDLRFNDARRRWGALAFLWGPYATFSKHRGMSHSYVIGPLVRLLYLLVMLLPLLALLLVVARAQDWFFTWRLVEPLQRAVMGYMLSQWLHLLCDGILPFPFRKSLRS</sequence>
<accession>A0A918F6Q9</accession>